<dbReference type="GeneID" id="113496410"/>
<keyword evidence="3" id="KW-1185">Reference proteome</keyword>
<dbReference type="FunCoup" id="A0A7E5VSY1">
    <property type="interactions" value="1043"/>
</dbReference>
<proteinExistence type="predicted"/>
<evidence type="ECO:0000313" key="3">
    <source>
        <dbReference type="Proteomes" id="UP000322000"/>
    </source>
</evidence>
<feature type="domain" description="Peptidase M16 N-terminal" evidence="1">
    <location>
        <begin position="49"/>
        <end position="183"/>
    </location>
</feature>
<dbReference type="Pfam" id="PF05193">
    <property type="entry name" value="Peptidase_M16_C"/>
    <property type="match status" value="1"/>
</dbReference>
<dbReference type="InterPro" id="IPR011249">
    <property type="entry name" value="Metalloenz_LuxS/M16"/>
</dbReference>
<evidence type="ECO:0000259" key="1">
    <source>
        <dbReference type="Pfam" id="PF00675"/>
    </source>
</evidence>
<dbReference type="GO" id="GO:0046872">
    <property type="term" value="F:metal ion binding"/>
    <property type="evidence" value="ECO:0007669"/>
    <property type="project" value="InterPro"/>
</dbReference>
<reference evidence="4" key="1">
    <citation type="submission" date="2025-08" db="UniProtKB">
        <authorList>
            <consortium name="RefSeq"/>
        </authorList>
    </citation>
    <scope>IDENTIFICATION</scope>
</reference>
<dbReference type="InParanoid" id="A0A7E5VSY1"/>
<dbReference type="AlphaFoldDB" id="A0A7E5VSY1"/>
<evidence type="ECO:0000313" key="4">
    <source>
        <dbReference type="RefSeq" id="XP_026731409.1"/>
    </source>
</evidence>
<gene>
    <name evidence="4" type="primary">LOC113496410</name>
</gene>
<accession>A0A7E5VSY1</accession>
<dbReference type="Proteomes" id="UP000322000">
    <property type="component" value="Chromosome 1"/>
</dbReference>
<dbReference type="CTD" id="39846"/>
<dbReference type="PANTHER" id="PTHR11851">
    <property type="entry name" value="METALLOPROTEASE"/>
    <property type="match status" value="1"/>
</dbReference>
<dbReference type="OrthoDB" id="6369905at2759"/>
<feature type="domain" description="Peptidase M16 C-terminal" evidence="2">
    <location>
        <begin position="191"/>
        <end position="363"/>
    </location>
</feature>
<dbReference type="FunFam" id="3.30.830.10:FF:000039">
    <property type="entry name" value="Ubiquinol-cytochrome c reductase core subunit 2"/>
    <property type="match status" value="1"/>
</dbReference>
<dbReference type="KEGG" id="tnl:113496410"/>
<dbReference type="PANTHER" id="PTHR11851:SF226">
    <property type="entry name" value="CYTOCHROME B-C1 COMPLEX SUBUNIT 2, MITOCHONDRIAL"/>
    <property type="match status" value="1"/>
</dbReference>
<dbReference type="Pfam" id="PF00675">
    <property type="entry name" value="Peptidase_M16"/>
    <property type="match status" value="1"/>
</dbReference>
<dbReference type="RefSeq" id="XP_026731409.1">
    <property type="nucleotide sequence ID" value="XM_026875608.1"/>
</dbReference>
<protein>
    <submittedName>
        <fullName evidence="4">Cytochrome b-c1 complex subunit 2, mitochondrial-like</fullName>
    </submittedName>
</protein>
<dbReference type="InterPro" id="IPR050361">
    <property type="entry name" value="MPP/UQCRC_Complex"/>
</dbReference>
<dbReference type="GO" id="GO:0005739">
    <property type="term" value="C:mitochondrion"/>
    <property type="evidence" value="ECO:0007669"/>
    <property type="project" value="TreeGrafter"/>
</dbReference>
<organism evidence="3 4">
    <name type="scientific">Trichoplusia ni</name>
    <name type="common">Cabbage looper</name>
    <dbReference type="NCBI Taxonomy" id="7111"/>
    <lineage>
        <taxon>Eukaryota</taxon>
        <taxon>Metazoa</taxon>
        <taxon>Ecdysozoa</taxon>
        <taxon>Arthropoda</taxon>
        <taxon>Hexapoda</taxon>
        <taxon>Insecta</taxon>
        <taxon>Pterygota</taxon>
        <taxon>Neoptera</taxon>
        <taxon>Endopterygota</taxon>
        <taxon>Lepidoptera</taxon>
        <taxon>Glossata</taxon>
        <taxon>Ditrysia</taxon>
        <taxon>Noctuoidea</taxon>
        <taxon>Noctuidae</taxon>
        <taxon>Plusiinae</taxon>
        <taxon>Trichoplusia</taxon>
    </lineage>
</organism>
<dbReference type="InterPro" id="IPR011765">
    <property type="entry name" value="Pept_M16_N"/>
</dbReference>
<sequence>MASKSFITPFIRHVTTRGYAQAAPATKRDPKLTSCVMPHKTFVAAFDNGSPVTRVTVAFKAGSRYEPQSELGIAHVIRSSAGLSTKHANNFIMSRKLAQIGASVTASGDREFIYYTLETTQDNMSAALDVLSNMITCQEYRPWELSDNEPRLKFEIAALPPQVRAVDLLHRAAYRRNLGNSLFISPKRIGKISSESLQHYTGTNMSPSRCAIVVVGGTQEKANMIAQNLTIPALDPTPSEASKYIGGELRKEMGGDLAHVAIATQGAVAGSAQGLALAIAAKALGNGPVTKWGADNSPLAKAIGNIGPFAAAGFNVTYSDNGLFGVVLSVPKDEANAAVKAVAGLLKNPKLSNEAIQAGKSQLKLQVLSEADEGSSLAESIAAQGFYTGQAKSPADIAKEIDAVSTNDIASALSGAARNKLSMGAAGNLAFLPYLDEL</sequence>
<dbReference type="Gene3D" id="3.30.830.10">
    <property type="entry name" value="Metalloenzyme, LuxS/M16 peptidase-like"/>
    <property type="match status" value="2"/>
</dbReference>
<name>A0A7E5VSY1_TRINI</name>
<dbReference type="InterPro" id="IPR007863">
    <property type="entry name" value="Peptidase_M16_C"/>
</dbReference>
<dbReference type="SUPFAM" id="SSF63411">
    <property type="entry name" value="LuxS/MPP-like metallohydrolase"/>
    <property type="match status" value="2"/>
</dbReference>
<evidence type="ECO:0000259" key="2">
    <source>
        <dbReference type="Pfam" id="PF05193"/>
    </source>
</evidence>